<reference evidence="4 5" key="1">
    <citation type="submission" date="2021-03" db="EMBL/GenBank/DDBJ databases">
        <title>Genomic and phenotypic characterization of Chloracidobacterium isolates provides evidence for multiple species.</title>
        <authorList>
            <person name="Saini M.K."/>
            <person name="Costas A.M.G."/>
            <person name="Tank M."/>
            <person name="Bryant D.A."/>
        </authorList>
    </citation>
    <scope>NUCLEOTIDE SEQUENCE [LARGE SCALE GENOMIC DNA]</scope>
    <source>
        <strain evidence="4 5">N</strain>
    </source>
</reference>
<dbReference type="Proteomes" id="UP000677668">
    <property type="component" value="Chromosome 1"/>
</dbReference>
<gene>
    <name evidence="4" type="ORF">J8C05_02400</name>
</gene>
<sequence>MDKELAALEEALERIWEIARGFGLDPFPVNFEIVPATVMYEIGSYALPGRFSHWTFGKAYHRMKTMYDFGLSRIYEVVINTNPAYGFLLETNSPLQNKLVMAHVLGHVDFFKHNAYFAHTNRRMVDEVNLHAARIEEYEFKYGRKTVEAFLDAVLSIEEHIDPNFLIRKERDLPPPPEKKATSGRENPFEDILRLGEKPAGETAPPPKRKPGEPVYPEKDLVWFIANYSPALEDWQRDVMMMIHDEMLYFVPQMQTKIMNEGWASYWHARIMRELCEGTDDFVEFAELHASVVSPHKGQLNPYYLGYKIFEDIERRWDNPTAEEREAYGRPGGQGREKIFEVREVDNDVSFLRNYLTEELVEELDLYVYELVDDEEWTITEKRWERVRDQLVANMTNFGFPYIEVTEGDYNRNRELYLTHRFDGAELDLKYARKVLEYVYALWGRPVHLETRADNEPLVLHYDGGSHDED</sequence>
<dbReference type="PANTHER" id="PTHR30029">
    <property type="entry name" value="STAGE V SPORULATION PROTEIN R"/>
    <property type="match status" value="1"/>
</dbReference>
<evidence type="ECO:0000259" key="2">
    <source>
        <dbReference type="Pfam" id="PF04293"/>
    </source>
</evidence>
<dbReference type="RefSeq" id="WP_211422622.1">
    <property type="nucleotide sequence ID" value="NZ_CP072642.1"/>
</dbReference>
<feature type="region of interest" description="Disordered" evidence="1">
    <location>
        <begin position="168"/>
        <end position="191"/>
    </location>
</feature>
<protein>
    <submittedName>
        <fullName evidence="4">SpoVR family protein</fullName>
    </submittedName>
</protein>
<evidence type="ECO:0000259" key="3">
    <source>
        <dbReference type="Pfam" id="PF24755"/>
    </source>
</evidence>
<dbReference type="EMBL" id="CP072642">
    <property type="protein sequence ID" value="QUV94321.1"/>
    <property type="molecule type" value="Genomic_DNA"/>
</dbReference>
<dbReference type="InterPro" id="IPR007390">
    <property type="entry name" value="Spore_V_R"/>
</dbReference>
<keyword evidence="5" id="KW-1185">Reference proteome</keyword>
<proteinExistence type="predicted"/>
<accession>A0ABX8B5F9</accession>
<dbReference type="Pfam" id="PF24755">
    <property type="entry name" value="SpoVR_C"/>
    <property type="match status" value="1"/>
</dbReference>
<evidence type="ECO:0000256" key="1">
    <source>
        <dbReference type="SAM" id="MobiDB-lite"/>
    </source>
</evidence>
<name>A0ABX8B5F9_9BACT</name>
<dbReference type="PANTHER" id="PTHR30029:SF2">
    <property type="entry name" value="STAGE V SPORULATION PROTEIN R"/>
    <property type="match status" value="1"/>
</dbReference>
<evidence type="ECO:0000313" key="4">
    <source>
        <dbReference type="EMBL" id="QUV94321.1"/>
    </source>
</evidence>
<dbReference type="InterPro" id="IPR057008">
    <property type="entry name" value="SpoVR-like_C"/>
</dbReference>
<feature type="domain" description="SpoVR-like C-terminal" evidence="3">
    <location>
        <begin position="401"/>
        <end position="452"/>
    </location>
</feature>
<dbReference type="InterPro" id="IPR056174">
    <property type="entry name" value="SpoVR_N"/>
</dbReference>
<feature type="domain" description="SpoVR protein-like N-terminal" evidence="2">
    <location>
        <begin position="3"/>
        <end position="399"/>
    </location>
</feature>
<dbReference type="Pfam" id="PF04293">
    <property type="entry name" value="SpoVR"/>
    <property type="match status" value="1"/>
</dbReference>
<evidence type="ECO:0000313" key="5">
    <source>
        <dbReference type="Proteomes" id="UP000677668"/>
    </source>
</evidence>
<organism evidence="4 5">
    <name type="scientific">Chloracidobacterium sp. N</name>
    <dbReference type="NCBI Taxonomy" id="2821540"/>
    <lineage>
        <taxon>Bacteria</taxon>
        <taxon>Pseudomonadati</taxon>
        <taxon>Acidobacteriota</taxon>
        <taxon>Terriglobia</taxon>
        <taxon>Terriglobales</taxon>
        <taxon>Acidobacteriaceae</taxon>
        <taxon>Chloracidobacterium</taxon>
        <taxon>Chloracidobacterium aggregatum</taxon>
    </lineage>
</organism>